<reference evidence="3 4" key="2">
    <citation type="journal article" date="2009" name="PLoS ONE">
        <title>An integrated genetic and cytogenetic map of the cucumber genome.</title>
        <authorList>
            <person name="Ren Y."/>
            <person name="Zhang Z."/>
            <person name="Liu J."/>
            <person name="Staub J.E."/>
            <person name="Han Y."/>
            <person name="Cheng Z."/>
            <person name="Li X."/>
            <person name="Lu J."/>
            <person name="Miao H."/>
            <person name="Kang H."/>
            <person name="Xie B."/>
            <person name="Gu X."/>
            <person name="Wang X."/>
            <person name="Du Y."/>
            <person name="Jin W."/>
            <person name="Huang S."/>
        </authorList>
    </citation>
    <scope>NUCLEOTIDE SEQUENCE [LARGE SCALE GENOMIC DNA]</scope>
    <source>
        <strain evidence="4">cv. 9930</strain>
    </source>
</reference>
<dbReference type="EMBL" id="CM002924">
    <property type="protein sequence ID" value="KGN56979.1"/>
    <property type="molecule type" value="Genomic_DNA"/>
</dbReference>
<reference evidence="3 4" key="3">
    <citation type="journal article" date="2010" name="BMC Genomics">
        <title>Transcriptome sequencing and comparative analysis of cucumber flowers with different sex types.</title>
        <authorList>
            <person name="Guo S."/>
            <person name="Zheng Y."/>
            <person name="Joung J.G."/>
            <person name="Liu S."/>
            <person name="Zhang Z."/>
            <person name="Crasta O.R."/>
            <person name="Sobral B.W."/>
            <person name="Xu Y."/>
            <person name="Huang S."/>
            <person name="Fei Z."/>
        </authorList>
    </citation>
    <scope>NUCLEOTIDE SEQUENCE [LARGE SCALE GENOMIC DNA]</scope>
    <source>
        <strain evidence="4">cv. 9930</strain>
    </source>
</reference>
<dbReference type="GO" id="GO:0000462">
    <property type="term" value="P:maturation of SSU-rRNA from tricistronic rRNA transcript (SSU-rRNA, 5.8S rRNA, LSU-rRNA)"/>
    <property type="evidence" value="ECO:0000318"/>
    <property type="project" value="GO_Central"/>
</dbReference>
<gene>
    <name evidence="3" type="ORF">Csa_3G146640</name>
</gene>
<dbReference type="STRING" id="3659.A0A0A0L7I9"/>
<dbReference type="PANTHER" id="PTHR21250">
    <property type="entry name" value="PRE-RRNA-PROCESSING PROTEIN TSR2 HOMOLOG"/>
    <property type="match status" value="1"/>
</dbReference>
<evidence type="ECO:0008006" key="5">
    <source>
        <dbReference type="Google" id="ProtNLM"/>
    </source>
</evidence>
<accession>A0A0A0L7I9</accession>
<evidence type="ECO:0000313" key="4">
    <source>
        <dbReference type="Proteomes" id="UP000029981"/>
    </source>
</evidence>
<keyword evidence="2" id="KW-0698">rRNA processing</keyword>
<dbReference type="OrthoDB" id="263560at2759"/>
<proteinExistence type="inferred from homology"/>
<protein>
    <recommendedName>
        <fullName evidence="5">Pre-rRNA-processing protein TSR2 homolog</fullName>
    </recommendedName>
</protein>
<name>A0A0A0L7I9_CUCSA</name>
<keyword evidence="4" id="KW-1185">Reference proteome</keyword>
<dbReference type="GO" id="GO:0005634">
    <property type="term" value="C:nucleus"/>
    <property type="evidence" value="ECO:0000318"/>
    <property type="project" value="GO_Central"/>
</dbReference>
<evidence type="ECO:0000256" key="2">
    <source>
        <dbReference type="ARBA" id="ARBA00022552"/>
    </source>
</evidence>
<evidence type="ECO:0000256" key="1">
    <source>
        <dbReference type="ARBA" id="ARBA00006524"/>
    </source>
</evidence>
<organism evidence="3 4">
    <name type="scientific">Cucumis sativus</name>
    <name type="common">Cucumber</name>
    <dbReference type="NCBI Taxonomy" id="3659"/>
    <lineage>
        <taxon>Eukaryota</taxon>
        <taxon>Viridiplantae</taxon>
        <taxon>Streptophyta</taxon>
        <taxon>Embryophyta</taxon>
        <taxon>Tracheophyta</taxon>
        <taxon>Spermatophyta</taxon>
        <taxon>Magnoliopsida</taxon>
        <taxon>eudicotyledons</taxon>
        <taxon>Gunneridae</taxon>
        <taxon>Pentapetalae</taxon>
        <taxon>rosids</taxon>
        <taxon>fabids</taxon>
        <taxon>Cucurbitales</taxon>
        <taxon>Cucurbitaceae</taxon>
        <taxon>Benincaseae</taxon>
        <taxon>Cucumis</taxon>
    </lineage>
</organism>
<reference evidence="3 4" key="1">
    <citation type="journal article" date="2009" name="Nat. Genet.">
        <title>The genome of the cucumber, Cucumis sativus L.</title>
        <authorList>
            <person name="Huang S."/>
            <person name="Li R."/>
            <person name="Zhang Z."/>
            <person name="Li L."/>
            <person name="Gu X."/>
            <person name="Fan W."/>
            <person name="Lucas W.J."/>
            <person name="Wang X."/>
            <person name="Xie B."/>
            <person name="Ni P."/>
            <person name="Ren Y."/>
            <person name="Zhu H."/>
            <person name="Li J."/>
            <person name="Lin K."/>
            <person name="Jin W."/>
            <person name="Fei Z."/>
            <person name="Li G."/>
            <person name="Staub J."/>
            <person name="Kilian A."/>
            <person name="van der Vossen E.A."/>
            <person name="Wu Y."/>
            <person name="Guo J."/>
            <person name="He J."/>
            <person name="Jia Z."/>
            <person name="Ren Y."/>
            <person name="Tian G."/>
            <person name="Lu Y."/>
            <person name="Ruan J."/>
            <person name="Qian W."/>
            <person name="Wang M."/>
            <person name="Huang Q."/>
            <person name="Li B."/>
            <person name="Xuan Z."/>
            <person name="Cao J."/>
            <person name="Asan"/>
            <person name="Wu Z."/>
            <person name="Zhang J."/>
            <person name="Cai Q."/>
            <person name="Bai Y."/>
            <person name="Zhao B."/>
            <person name="Han Y."/>
            <person name="Li Y."/>
            <person name="Li X."/>
            <person name="Wang S."/>
            <person name="Shi Q."/>
            <person name="Liu S."/>
            <person name="Cho W.K."/>
            <person name="Kim J.Y."/>
            <person name="Xu Y."/>
            <person name="Heller-Uszynska K."/>
            <person name="Miao H."/>
            <person name="Cheng Z."/>
            <person name="Zhang S."/>
            <person name="Wu J."/>
            <person name="Yang Y."/>
            <person name="Kang H."/>
            <person name="Li M."/>
            <person name="Liang H."/>
            <person name="Ren X."/>
            <person name="Shi Z."/>
            <person name="Wen M."/>
            <person name="Jian M."/>
            <person name="Yang H."/>
            <person name="Zhang G."/>
            <person name="Yang Z."/>
            <person name="Chen R."/>
            <person name="Liu S."/>
            <person name="Li J."/>
            <person name="Ma L."/>
            <person name="Liu H."/>
            <person name="Zhou Y."/>
            <person name="Zhao J."/>
            <person name="Fang X."/>
            <person name="Li G."/>
            <person name="Fang L."/>
            <person name="Li Y."/>
            <person name="Liu D."/>
            <person name="Zheng H."/>
            <person name="Zhang Y."/>
            <person name="Qin N."/>
            <person name="Li Z."/>
            <person name="Yang G."/>
            <person name="Yang S."/>
            <person name="Bolund L."/>
            <person name="Kristiansen K."/>
            <person name="Zheng H."/>
            <person name="Li S."/>
            <person name="Zhang X."/>
            <person name="Yang H."/>
            <person name="Wang J."/>
            <person name="Sun R."/>
            <person name="Zhang B."/>
            <person name="Jiang S."/>
            <person name="Wang J."/>
            <person name="Du Y."/>
            <person name="Li S."/>
        </authorList>
    </citation>
    <scope>NUCLEOTIDE SEQUENCE [LARGE SCALE GENOMIC DNA]</scope>
    <source>
        <strain evidence="4">cv. 9930</strain>
    </source>
</reference>
<dbReference type="InterPro" id="IPR019398">
    <property type="entry name" value="Pre-rRNA_process_TSR2"/>
</dbReference>
<evidence type="ECO:0000313" key="3">
    <source>
        <dbReference type="EMBL" id="KGN56979.1"/>
    </source>
</evidence>
<dbReference type="KEGG" id="csv:101221113"/>
<dbReference type="OMA" id="MAVKNQW"/>
<sequence>MEPIDGLTSTNYKAGSVSNLQMAISSVFSRWDGLQMAIENQWGGRDSHQKSLNLVSDVFSWFSHSKPPLYVEDLENLLHETLLLSFNTEIEDGSIEQVAEQLMMIYEENLVGSR</sequence>
<dbReference type="Pfam" id="PF10273">
    <property type="entry name" value="WGG"/>
    <property type="match status" value="1"/>
</dbReference>
<reference evidence="3 4" key="4">
    <citation type="journal article" date="2011" name="BMC Genomics">
        <title>RNA-Seq improves annotation of protein-coding genes in the cucumber genome.</title>
        <authorList>
            <person name="Li Z."/>
            <person name="Zhang Z."/>
            <person name="Yan P."/>
            <person name="Huang S."/>
            <person name="Fei Z."/>
            <person name="Lin K."/>
        </authorList>
    </citation>
    <scope>NUCLEOTIDE SEQUENCE [LARGE SCALE GENOMIC DNA]</scope>
    <source>
        <strain evidence="4">cv. 9930</strain>
    </source>
</reference>
<dbReference type="Gramene" id="KGN56979">
    <property type="protein sequence ID" value="KGN56979"/>
    <property type="gene ID" value="Csa_3G146640"/>
</dbReference>
<dbReference type="AlphaFoldDB" id="A0A0A0L7I9"/>
<dbReference type="Proteomes" id="UP000029981">
    <property type="component" value="Chromosome 3"/>
</dbReference>
<comment type="similarity">
    <text evidence="1">Belongs to the TSR2 family.</text>
</comment>
<dbReference type="eggNOG" id="KOG4032">
    <property type="taxonomic scope" value="Eukaryota"/>
</dbReference>